<keyword evidence="2" id="KW-0812">Transmembrane</keyword>
<name>A0ABX1LEU1_9ACTN</name>
<evidence type="ECO:0000313" key="3">
    <source>
        <dbReference type="EMBL" id="NMD56801.1"/>
    </source>
</evidence>
<evidence type="ECO:0000313" key="4">
    <source>
        <dbReference type="Proteomes" id="UP000556611"/>
    </source>
</evidence>
<feature type="transmembrane region" description="Helical" evidence="2">
    <location>
        <begin position="25"/>
        <end position="43"/>
    </location>
</feature>
<evidence type="ECO:0000256" key="1">
    <source>
        <dbReference type="SAM" id="MobiDB-lite"/>
    </source>
</evidence>
<feature type="region of interest" description="Disordered" evidence="1">
    <location>
        <begin position="1"/>
        <end position="24"/>
    </location>
</feature>
<keyword evidence="4" id="KW-1185">Reference proteome</keyword>
<proteinExistence type="predicted"/>
<dbReference type="EMBL" id="JABARZ010000013">
    <property type="protein sequence ID" value="NMD56801.1"/>
    <property type="molecule type" value="Genomic_DNA"/>
</dbReference>
<comment type="caution">
    <text evidence="3">The sequence shown here is derived from an EMBL/GenBank/DDBJ whole genome shotgun (WGS) entry which is preliminary data.</text>
</comment>
<dbReference type="RefSeq" id="WP_158645020.1">
    <property type="nucleotide sequence ID" value="NZ_JABARZ010000013.1"/>
</dbReference>
<organism evidence="3 4">
    <name type="scientific">Tsukamurella columbiensis</name>
    <dbReference type="NCBI Taxonomy" id="128509"/>
    <lineage>
        <taxon>Bacteria</taxon>
        <taxon>Bacillati</taxon>
        <taxon>Actinomycetota</taxon>
        <taxon>Actinomycetes</taxon>
        <taxon>Mycobacteriales</taxon>
        <taxon>Tsukamurellaceae</taxon>
        <taxon>Tsukamurella</taxon>
    </lineage>
</organism>
<keyword evidence="2" id="KW-1133">Transmembrane helix</keyword>
<keyword evidence="2" id="KW-0472">Membrane</keyword>
<protein>
    <submittedName>
        <fullName evidence="3">Uncharacterized protein</fullName>
    </submittedName>
</protein>
<gene>
    <name evidence="3" type="ORF">HHU10_14380</name>
</gene>
<reference evidence="3 4" key="1">
    <citation type="submission" date="2020-04" db="EMBL/GenBank/DDBJ databases">
        <title>MicrobeNet Type strains.</title>
        <authorList>
            <person name="Nicholson A.C."/>
        </authorList>
    </citation>
    <scope>NUCLEOTIDE SEQUENCE [LARGE SCALE GENOMIC DNA]</scope>
    <source>
        <strain evidence="3 4">ATCC BAA-330</strain>
    </source>
</reference>
<sequence length="45" mass="4708">MSQVAWFDGAAHPRRRPHPGGTGRLLMTGPVVAAVLFTVLAAASH</sequence>
<evidence type="ECO:0000256" key="2">
    <source>
        <dbReference type="SAM" id="Phobius"/>
    </source>
</evidence>
<accession>A0ABX1LEU1</accession>
<dbReference type="Proteomes" id="UP000556611">
    <property type="component" value="Unassembled WGS sequence"/>
</dbReference>